<dbReference type="Pfam" id="PF13519">
    <property type="entry name" value="VWA_2"/>
    <property type="match status" value="1"/>
</dbReference>
<feature type="transmembrane region" description="Helical" evidence="1">
    <location>
        <begin position="6"/>
        <end position="24"/>
    </location>
</feature>
<dbReference type="PROSITE" id="PS50234">
    <property type="entry name" value="VWFA"/>
    <property type="match status" value="1"/>
</dbReference>
<dbReference type="EMBL" id="MIGX01000086">
    <property type="protein sequence ID" value="PPT87785.1"/>
    <property type="molecule type" value="Genomic_DNA"/>
</dbReference>
<feature type="domain" description="VWFA" evidence="2">
    <location>
        <begin position="388"/>
        <end position="557"/>
    </location>
</feature>
<dbReference type="RefSeq" id="WP_221893111.1">
    <property type="nucleotide sequence ID" value="NZ_CP049017.1"/>
</dbReference>
<accession>A0A2S6ZCI7</accession>
<protein>
    <recommendedName>
        <fullName evidence="2">VWFA domain-containing protein</fullName>
    </recommendedName>
</protein>
<evidence type="ECO:0000313" key="4">
    <source>
        <dbReference type="Proteomes" id="UP000239898"/>
    </source>
</evidence>
<gene>
    <name evidence="3" type="ORF">XthCFBP4691_15040</name>
</gene>
<evidence type="ECO:0000259" key="2">
    <source>
        <dbReference type="PROSITE" id="PS50234"/>
    </source>
</evidence>
<keyword evidence="1" id="KW-0472">Membrane</keyword>
<evidence type="ECO:0000256" key="1">
    <source>
        <dbReference type="SAM" id="Phobius"/>
    </source>
</evidence>
<organism evidence="3 4">
    <name type="scientific">Xanthomonas theicola</name>
    <dbReference type="NCBI Taxonomy" id="56464"/>
    <lineage>
        <taxon>Bacteria</taxon>
        <taxon>Pseudomonadati</taxon>
        <taxon>Pseudomonadota</taxon>
        <taxon>Gammaproteobacteria</taxon>
        <taxon>Lysobacterales</taxon>
        <taxon>Lysobacteraceae</taxon>
        <taxon>Xanthomonas</taxon>
    </lineage>
</organism>
<dbReference type="Gene3D" id="3.40.50.410">
    <property type="entry name" value="von Willebrand factor, type A domain"/>
    <property type="match status" value="1"/>
</dbReference>
<dbReference type="SUPFAM" id="SSF52317">
    <property type="entry name" value="Class I glutamine amidotransferase-like"/>
    <property type="match status" value="1"/>
</dbReference>
<dbReference type="InterPro" id="IPR029062">
    <property type="entry name" value="Class_I_gatase-like"/>
</dbReference>
<reference evidence="3 4" key="1">
    <citation type="submission" date="2016-08" db="EMBL/GenBank/DDBJ databases">
        <title>Evolution of the type three secretion system and type three effector repertoires in Xanthomonas.</title>
        <authorList>
            <person name="Merda D."/>
            <person name="Briand M."/>
            <person name="Bosis E."/>
            <person name="Rousseau C."/>
            <person name="Portier P."/>
            <person name="Jacques M.-A."/>
            <person name="Fischer-Le Saux M."/>
        </authorList>
    </citation>
    <scope>NUCLEOTIDE SEQUENCE [LARGE SCALE GENOMIC DNA]</scope>
    <source>
        <strain evidence="3 4">CFBP 4691</strain>
    </source>
</reference>
<dbReference type="InterPro" id="IPR002035">
    <property type="entry name" value="VWF_A"/>
</dbReference>
<dbReference type="AlphaFoldDB" id="A0A2S6ZCI7"/>
<keyword evidence="4" id="KW-1185">Reference proteome</keyword>
<feature type="transmembrane region" description="Helical" evidence="1">
    <location>
        <begin position="36"/>
        <end position="55"/>
    </location>
</feature>
<dbReference type="InterPro" id="IPR036465">
    <property type="entry name" value="vWFA_dom_sf"/>
</dbReference>
<proteinExistence type="predicted"/>
<sequence length="812" mass="86050">MPMDMVLQSPWAVALLVLLPLLWWRSSRLPRWQRWLRAALLACVALALAQPSLLLRASAPAQVVVLDQRAALPPPQRAAWLQQLRRHLAASGSGTRSSVLQLGGEPLQLDVAEYLPLGEQSPIRALTLALERLPAGAGGQVLYLGDGGSPDRQWGRAVAALLERGIKVTMAPDAPAPRAPHLVDVELAPVRAGGLATAQVRLDGRGRGVSVALLYEGVEVVRSPPLDLDGPRQVALQFPAGSAGFHRLRVLLRSGGAEGDGGALTGTLAVQDPLALLYVAADAGAGAHLQRLLGEGFKVRQQAPGTLAAASFAGQDIAVLDGVGIDLPAPAQTALAEEVGRDGMGLVFSGGASAFSTLPRDPAGAGPLARLLPVSGQPQEQLHDPSVALVIIIDSSGSMAGAPMDLAKQIARLAVRRLKPEDRVGVVEFYGARQWSVPIQPARNTGDVERAIGRMQAQGGTQLFPAVQEAYFGLKNTDTRFKHMLIITDAGVEEDNYQRLLRHIAQDRINVSTALVGEGEGGGEEKMAELANWGRGRFYQVGNDASMVEVNLKQPQLQPSPGYRNGRFAVQAVPGQAWWQGQTLQGMPPLQGLATAMPRQGAQIMARAGAQPVVASWQHGAGRVTSLMTEPLGAGTRGWEAWPGYGPWLARLVAGTARQRPAHALEVARDGDALQVVVERSGAATAADTRLLAVDADGGEQAIALQAMTPAILAARIERPAAQTRLLLRAGGVAVRATDPAWTAADALPAALRYQLPLPGLVALTSRAPAASGWRVLDLRSALALLAIGLYLLELLCRRWAWRTPSFFRRPR</sequence>
<dbReference type="PANTHER" id="PTHR37947:SF2">
    <property type="entry name" value="VON WILLEBRAND FACTOR TYPE A"/>
    <property type="match status" value="1"/>
</dbReference>
<keyword evidence="1" id="KW-1133">Transmembrane helix</keyword>
<comment type="caution">
    <text evidence="3">The sequence shown here is derived from an EMBL/GenBank/DDBJ whole genome shotgun (WGS) entry which is preliminary data.</text>
</comment>
<dbReference type="SMART" id="SM00327">
    <property type="entry name" value="VWA"/>
    <property type="match status" value="1"/>
</dbReference>
<keyword evidence="1" id="KW-0812">Transmembrane</keyword>
<dbReference type="Proteomes" id="UP000239898">
    <property type="component" value="Unassembled WGS sequence"/>
</dbReference>
<dbReference type="PANTHER" id="PTHR37947">
    <property type="entry name" value="BLL2462 PROTEIN"/>
    <property type="match status" value="1"/>
</dbReference>
<dbReference type="SUPFAM" id="SSF53300">
    <property type="entry name" value="vWA-like"/>
    <property type="match status" value="1"/>
</dbReference>
<evidence type="ECO:0000313" key="3">
    <source>
        <dbReference type="EMBL" id="PPT87785.1"/>
    </source>
</evidence>
<name>A0A2S6ZCI7_9XANT</name>